<protein>
    <submittedName>
        <fullName evidence="1">Uncharacterized protein</fullName>
    </submittedName>
</protein>
<accession>A0A0K9PY74</accession>
<gene>
    <name evidence="1" type="ORF">ZOSMA_152G00160</name>
</gene>
<keyword evidence="2" id="KW-1185">Reference proteome</keyword>
<organism evidence="1 2">
    <name type="scientific">Zostera marina</name>
    <name type="common">Eelgrass</name>
    <dbReference type="NCBI Taxonomy" id="29655"/>
    <lineage>
        <taxon>Eukaryota</taxon>
        <taxon>Viridiplantae</taxon>
        <taxon>Streptophyta</taxon>
        <taxon>Embryophyta</taxon>
        <taxon>Tracheophyta</taxon>
        <taxon>Spermatophyta</taxon>
        <taxon>Magnoliopsida</taxon>
        <taxon>Liliopsida</taxon>
        <taxon>Zosteraceae</taxon>
        <taxon>Zostera</taxon>
    </lineage>
</organism>
<evidence type="ECO:0000313" key="2">
    <source>
        <dbReference type="Proteomes" id="UP000036987"/>
    </source>
</evidence>
<sequence>MEITKKLVQGIITLDLLFSEEQLAYILAKLVSQTIISHILVKLCIKNIYFPA</sequence>
<name>A0A0K9PY74_ZOSMR</name>
<comment type="caution">
    <text evidence="1">The sequence shown here is derived from an EMBL/GenBank/DDBJ whole genome shotgun (WGS) entry which is preliminary data.</text>
</comment>
<dbReference type="EMBL" id="LFYR01000599">
    <property type="protein sequence ID" value="KMZ73162.1"/>
    <property type="molecule type" value="Genomic_DNA"/>
</dbReference>
<evidence type="ECO:0000313" key="1">
    <source>
        <dbReference type="EMBL" id="KMZ73162.1"/>
    </source>
</evidence>
<reference evidence="2" key="1">
    <citation type="journal article" date="2016" name="Nature">
        <title>The genome of the seagrass Zostera marina reveals angiosperm adaptation to the sea.</title>
        <authorList>
            <person name="Olsen J.L."/>
            <person name="Rouze P."/>
            <person name="Verhelst B."/>
            <person name="Lin Y.-C."/>
            <person name="Bayer T."/>
            <person name="Collen J."/>
            <person name="Dattolo E."/>
            <person name="De Paoli E."/>
            <person name="Dittami S."/>
            <person name="Maumus F."/>
            <person name="Michel G."/>
            <person name="Kersting A."/>
            <person name="Lauritano C."/>
            <person name="Lohaus R."/>
            <person name="Toepel M."/>
            <person name="Tonon T."/>
            <person name="Vanneste K."/>
            <person name="Amirebrahimi M."/>
            <person name="Brakel J."/>
            <person name="Bostroem C."/>
            <person name="Chovatia M."/>
            <person name="Grimwood J."/>
            <person name="Jenkins J.W."/>
            <person name="Jueterbock A."/>
            <person name="Mraz A."/>
            <person name="Stam W.T."/>
            <person name="Tice H."/>
            <person name="Bornberg-Bauer E."/>
            <person name="Green P.J."/>
            <person name="Pearson G.A."/>
            <person name="Procaccini G."/>
            <person name="Duarte C.M."/>
            <person name="Schmutz J."/>
            <person name="Reusch T.B.H."/>
            <person name="Van de Peer Y."/>
        </authorList>
    </citation>
    <scope>NUCLEOTIDE SEQUENCE [LARGE SCALE GENOMIC DNA]</scope>
    <source>
        <strain evidence="2">cv. Finnish</strain>
    </source>
</reference>
<dbReference type="AlphaFoldDB" id="A0A0K9PY74"/>
<dbReference type="Proteomes" id="UP000036987">
    <property type="component" value="Unassembled WGS sequence"/>
</dbReference>
<proteinExistence type="predicted"/>